<keyword evidence="7" id="KW-0067">ATP-binding</keyword>
<dbReference type="PROSITE" id="PS50109">
    <property type="entry name" value="HIS_KIN"/>
    <property type="match status" value="1"/>
</dbReference>
<evidence type="ECO:0000313" key="11">
    <source>
        <dbReference type="Proteomes" id="UP000273854"/>
    </source>
</evidence>
<feature type="domain" description="Histidine kinase" evidence="9">
    <location>
        <begin position="199"/>
        <end position="412"/>
    </location>
</feature>
<dbReference type="InterPro" id="IPR050351">
    <property type="entry name" value="BphY/WalK/GraS-like"/>
</dbReference>
<dbReference type="Pfam" id="PF00512">
    <property type="entry name" value="HisKA"/>
    <property type="match status" value="1"/>
</dbReference>
<dbReference type="InterPro" id="IPR036097">
    <property type="entry name" value="HisK_dim/P_sf"/>
</dbReference>
<dbReference type="Gene3D" id="3.30.565.10">
    <property type="entry name" value="Histidine kinase-like ATPase, C-terminal domain"/>
    <property type="match status" value="1"/>
</dbReference>
<keyword evidence="5" id="KW-0547">Nucleotide-binding</keyword>
<keyword evidence="8" id="KW-0902">Two-component regulatory system</keyword>
<evidence type="ECO:0000256" key="7">
    <source>
        <dbReference type="ARBA" id="ARBA00022840"/>
    </source>
</evidence>
<dbReference type="CDD" id="cd00082">
    <property type="entry name" value="HisKA"/>
    <property type="match status" value="1"/>
</dbReference>
<evidence type="ECO:0000256" key="6">
    <source>
        <dbReference type="ARBA" id="ARBA00022777"/>
    </source>
</evidence>
<protein>
    <recommendedName>
        <fullName evidence="2">histidine kinase</fullName>
        <ecNumber evidence="2">2.7.13.3</ecNumber>
    </recommendedName>
</protein>
<dbReference type="GO" id="GO:0005524">
    <property type="term" value="F:ATP binding"/>
    <property type="evidence" value="ECO:0007669"/>
    <property type="project" value="UniProtKB-KW"/>
</dbReference>
<dbReference type="SUPFAM" id="SSF55781">
    <property type="entry name" value="GAF domain-like"/>
    <property type="match status" value="1"/>
</dbReference>
<dbReference type="GO" id="GO:0030295">
    <property type="term" value="F:protein kinase activator activity"/>
    <property type="evidence" value="ECO:0007669"/>
    <property type="project" value="TreeGrafter"/>
</dbReference>
<dbReference type="EMBL" id="RBTP01000031">
    <property type="protein sequence ID" value="RMT81922.1"/>
    <property type="molecule type" value="Genomic_DNA"/>
</dbReference>
<dbReference type="PANTHER" id="PTHR42878">
    <property type="entry name" value="TWO-COMPONENT HISTIDINE KINASE"/>
    <property type="match status" value="1"/>
</dbReference>
<dbReference type="SUPFAM" id="SSF55874">
    <property type="entry name" value="ATPase domain of HSP90 chaperone/DNA topoisomerase II/histidine kinase"/>
    <property type="match status" value="1"/>
</dbReference>
<dbReference type="Gene3D" id="3.30.450.40">
    <property type="match status" value="1"/>
</dbReference>
<dbReference type="CDD" id="cd00075">
    <property type="entry name" value="HATPase"/>
    <property type="match status" value="1"/>
</dbReference>
<dbReference type="Pfam" id="PF01590">
    <property type="entry name" value="GAF"/>
    <property type="match status" value="1"/>
</dbReference>
<evidence type="ECO:0000256" key="2">
    <source>
        <dbReference type="ARBA" id="ARBA00012438"/>
    </source>
</evidence>
<dbReference type="InterPro" id="IPR036890">
    <property type="entry name" value="HATPase_C_sf"/>
</dbReference>
<dbReference type="InterPro" id="IPR004358">
    <property type="entry name" value="Sig_transdc_His_kin-like_C"/>
</dbReference>
<proteinExistence type="predicted"/>
<evidence type="ECO:0000256" key="3">
    <source>
        <dbReference type="ARBA" id="ARBA00022553"/>
    </source>
</evidence>
<evidence type="ECO:0000256" key="8">
    <source>
        <dbReference type="ARBA" id="ARBA00023012"/>
    </source>
</evidence>
<keyword evidence="4" id="KW-0808">Transferase</keyword>
<gene>
    <name evidence="10" type="ORF">ALP40_100135</name>
</gene>
<accession>A0A3M5PBH1</accession>
<dbReference type="SUPFAM" id="SSF47384">
    <property type="entry name" value="Homodimeric domain of signal transducing histidine kinase"/>
    <property type="match status" value="1"/>
</dbReference>
<dbReference type="PANTHER" id="PTHR42878:SF7">
    <property type="entry name" value="SENSOR HISTIDINE KINASE GLRK"/>
    <property type="match status" value="1"/>
</dbReference>
<comment type="catalytic activity">
    <reaction evidence="1">
        <text>ATP + protein L-histidine = ADP + protein N-phospho-L-histidine.</text>
        <dbReference type="EC" id="2.7.13.3"/>
    </reaction>
</comment>
<evidence type="ECO:0000259" key="9">
    <source>
        <dbReference type="PROSITE" id="PS50109"/>
    </source>
</evidence>
<reference evidence="10 11" key="1">
    <citation type="submission" date="2018-08" db="EMBL/GenBank/DDBJ databases">
        <title>Recombination of ecologically and evolutionarily significant loci maintains genetic cohesion in the Pseudomonas syringae species complex.</title>
        <authorList>
            <person name="Dillon M."/>
            <person name="Thakur S."/>
            <person name="Almeida R.N.D."/>
            <person name="Weir B.S."/>
            <person name="Guttman D.S."/>
        </authorList>
    </citation>
    <scope>NUCLEOTIDE SEQUENCE [LARGE SCALE GENOMIC DNA]</scope>
    <source>
        <strain evidence="10 11">ICMP 19473</strain>
    </source>
</reference>
<dbReference type="InterPro" id="IPR003018">
    <property type="entry name" value="GAF"/>
</dbReference>
<dbReference type="Gene3D" id="1.10.287.130">
    <property type="match status" value="1"/>
</dbReference>
<dbReference type="InterPro" id="IPR005467">
    <property type="entry name" value="His_kinase_dom"/>
</dbReference>
<evidence type="ECO:0000313" key="10">
    <source>
        <dbReference type="EMBL" id="RMT81922.1"/>
    </source>
</evidence>
<dbReference type="GO" id="GO:0000156">
    <property type="term" value="F:phosphorelay response regulator activity"/>
    <property type="evidence" value="ECO:0007669"/>
    <property type="project" value="TreeGrafter"/>
</dbReference>
<evidence type="ECO:0000256" key="4">
    <source>
        <dbReference type="ARBA" id="ARBA00022679"/>
    </source>
</evidence>
<evidence type="ECO:0000256" key="5">
    <source>
        <dbReference type="ARBA" id="ARBA00022741"/>
    </source>
</evidence>
<dbReference type="EC" id="2.7.13.3" evidence="2"/>
<dbReference type="InterPro" id="IPR029016">
    <property type="entry name" value="GAF-like_dom_sf"/>
</dbReference>
<dbReference type="AlphaFoldDB" id="A0A3M5PBH1"/>
<sequence>MRLKCLVMHNTQQLRHRTDMRQSIANDVATISRISAVPAILQVVSESTGLGFAAVARVTDTSWTACAVLDKLDFGLKAGGELELTSTICHEISASHQPVVIDHVAEDAKFCAHHTPRLYNFQSYISVPVFLTDGSFFGTICALDPKPAKLTGTPILAMMDSFARLLALQLEAENDMQQVQADLLAEREVSELREQFIAVLGHDLRNPLFAINASAELLLRRPLDDKSQQIVHHILTSGKRASQLVDDVLDFARGRLGHGIPLSIHDAAGLDATLEHVVSEIQRVHPTRQIRSQVGTLEHIRCDHERIAQLLSNLVSNAISHGDSASPVDVEAVVSGGSFVLSVTNQGEPIPEPVLSRLFQPYSRPVTDQPQAGLGLGLYIASQIAVAHGGTLEVCSTREQGTTFTFSMPLVLAELPSQVSSQ</sequence>
<keyword evidence="6 10" id="KW-0418">Kinase</keyword>
<dbReference type="GO" id="GO:0000155">
    <property type="term" value="F:phosphorelay sensor kinase activity"/>
    <property type="evidence" value="ECO:0007669"/>
    <property type="project" value="InterPro"/>
</dbReference>
<evidence type="ECO:0000256" key="1">
    <source>
        <dbReference type="ARBA" id="ARBA00000085"/>
    </source>
</evidence>
<keyword evidence="3" id="KW-0597">Phosphoprotein</keyword>
<dbReference type="PRINTS" id="PR00344">
    <property type="entry name" value="BCTRLSENSOR"/>
</dbReference>
<dbReference type="GO" id="GO:0007234">
    <property type="term" value="P:osmosensory signaling via phosphorelay pathway"/>
    <property type="evidence" value="ECO:0007669"/>
    <property type="project" value="TreeGrafter"/>
</dbReference>
<dbReference type="Pfam" id="PF02518">
    <property type="entry name" value="HATPase_c"/>
    <property type="match status" value="1"/>
</dbReference>
<comment type="caution">
    <text evidence="10">The sequence shown here is derived from an EMBL/GenBank/DDBJ whole genome shotgun (WGS) entry which is preliminary data.</text>
</comment>
<dbReference type="SMART" id="SM00387">
    <property type="entry name" value="HATPase_c"/>
    <property type="match status" value="1"/>
</dbReference>
<name>A0A3M5PBH1_PSEVI</name>
<dbReference type="InterPro" id="IPR003661">
    <property type="entry name" value="HisK_dim/P_dom"/>
</dbReference>
<dbReference type="InterPro" id="IPR003594">
    <property type="entry name" value="HATPase_dom"/>
</dbReference>
<organism evidence="10 11">
    <name type="scientific">Pseudomonas viridiflava</name>
    <name type="common">Phytomonas viridiflava</name>
    <dbReference type="NCBI Taxonomy" id="33069"/>
    <lineage>
        <taxon>Bacteria</taxon>
        <taxon>Pseudomonadati</taxon>
        <taxon>Pseudomonadota</taxon>
        <taxon>Gammaproteobacteria</taxon>
        <taxon>Pseudomonadales</taxon>
        <taxon>Pseudomonadaceae</taxon>
        <taxon>Pseudomonas</taxon>
    </lineage>
</organism>
<dbReference type="SMART" id="SM00388">
    <property type="entry name" value="HisKA"/>
    <property type="match status" value="1"/>
</dbReference>
<dbReference type="Proteomes" id="UP000273854">
    <property type="component" value="Unassembled WGS sequence"/>
</dbReference>